<dbReference type="STRING" id="1802723.A2675_01905"/>
<name>A0A1G2SAY0_9BACT</name>
<dbReference type="AlphaFoldDB" id="A0A1G2SAY0"/>
<evidence type="ECO:0000313" key="1">
    <source>
        <dbReference type="EMBL" id="OHA81878.1"/>
    </source>
</evidence>
<dbReference type="EMBL" id="MHUS01000007">
    <property type="protein sequence ID" value="OHA81878.1"/>
    <property type="molecule type" value="Genomic_DNA"/>
</dbReference>
<organism evidence="1 2">
    <name type="scientific">Candidatus Yonathbacteria bacterium RIFCSPHIGHO2_01_FULL_51_10</name>
    <dbReference type="NCBI Taxonomy" id="1802723"/>
    <lineage>
        <taxon>Bacteria</taxon>
        <taxon>Candidatus Yonathiibacteriota</taxon>
    </lineage>
</organism>
<sequence>MKTTKSAAASLREPCGAEGAFALALREAFSAPSEERRKELFALAEKLKGPPNFREMFGALSCREERAWALLFARFAEDEGNIRTHLTRCPNLAEKQPFIGIIGFNLLREASPFHGSRVTIIGPRHPLSPGDPREVFKDLIAQKLLECDTNNTYVLVYGQFDIQSAEIFCFHPAELVLDI</sequence>
<comment type="caution">
    <text evidence="1">The sequence shown here is derived from an EMBL/GenBank/DDBJ whole genome shotgun (WGS) entry which is preliminary data.</text>
</comment>
<reference evidence="1 2" key="1">
    <citation type="journal article" date="2016" name="Nat. Commun.">
        <title>Thousands of microbial genomes shed light on interconnected biogeochemical processes in an aquifer system.</title>
        <authorList>
            <person name="Anantharaman K."/>
            <person name="Brown C.T."/>
            <person name="Hug L.A."/>
            <person name="Sharon I."/>
            <person name="Castelle C.J."/>
            <person name="Probst A.J."/>
            <person name="Thomas B.C."/>
            <person name="Singh A."/>
            <person name="Wilkins M.J."/>
            <person name="Karaoz U."/>
            <person name="Brodie E.L."/>
            <person name="Williams K.H."/>
            <person name="Hubbard S.S."/>
            <person name="Banfield J.F."/>
        </authorList>
    </citation>
    <scope>NUCLEOTIDE SEQUENCE [LARGE SCALE GENOMIC DNA]</scope>
</reference>
<gene>
    <name evidence="1" type="ORF">A2675_01905</name>
</gene>
<dbReference type="Proteomes" id="UP000176997">
    <property type="component" value="Unassembled WGS sequence"/>
</dbReference>
<protein>
    <submittedName>
        <fullName evidence="1">Uncharacterized protein</fullName>
    </submittedName>
</protein>
<proteinExistence type="predicted"/>
<accession>A0A1G2SAY0</accession>
<evidence type="ECO:0000313" key="2">
    <source>
        <dbReference type="Proteomes" id="UP000176997"/>
    </source>
</evidence>